<sequence>MTYTHKKRNSCNVTRKHREKKHIYTKDEYKSGDGMLTSVWGPSLWHFLHTMSFNYPIEPTKEQQTHYRNFILSLRYILPCKYCRINLKTNFKSLPLTMDEMKSRETFSRYIYNLHELVNKMLHKTSNLSYCDVRERYEHFRARCTDERPALFKFTTLNSTKKNGKKGKKEKGCTEPLYGKKSKCIIKIVPQDEKGATFQMDKKCIKTRE</sequence>
<dbReference type="SUPFAM" id="SSF69000">
    <property type="entry name" value="FAD-dependent thiol oxidase"/>
    <property type="match status" value="1"/>
</dbReference>
<dbReference type="PROSITE" id="PS51324">
    <property type="entry name" value="ERV_ALR"/>
    <property type="match status" value="1"/>
</dbReference>
<dbReference type="InterPro" id="IPR017905">
    <property type="entry name" value="ERV/ALR_sulphydryl_oxidase"/>
</dbReference>
<evidence type="ECO:0000256" key="5">
    <source>
        <dbReference type="ARBA" id="ARBA00023002"/>
    </source>
</evidence>
<dbReference type="InterPro" id="IPR036774">
    <property type="entry name" value="ERV/ALR_sulphydryl_oxid_sf"/>
</dbReference>
<evidence type="ECO:0000256" key="3">
    <source>
        <dbReference type="ARBA" id="ARBA00022630"/>
    </source>
</evidence>
<protein>
    <recommendedName>
        <fullName evidence="2">thiol oxidase</fullName>
        <ecNumber evidence="2">1.8.3.2</ecNumber>
    </recommendedName>
</protein>
<reference evidence="8" key="1">
    <citation type="journal article" date="2020" name="Nature">
        <title>Giant virus diversity and host interactions through global metagenomics.</title>
        <authorList>
            <person name="Schulz F."/>
            <person name="Roux S."/>
            <person name="Paez-Espino D."/>
            <person name="Jungbluth S."/>
            <person name="Walsh D.A."/>
            <person name="Denef V.J."/>
            <person name="McMahon K.D."/>
            <person name="Konstantinidis K.T."/>
            <person name="Eloe-Fadrosh E.A."/>
            <person name="Kyrpides N.C."/>
            <person name="Woyke T."/>
        </authorList>
    </citation>
    <scope>NUCLEOTIDE SEQUENCE</scope>
    <source>
        <strain evidence="8">GVMAG-M-3300009182-78</strain>
    </source>
</reference>
<evidence type="ECO:0000256" key="2">
    <source>
        <dbReference type="ARBA" id="ARBA00012512"/>
    </source>
</evidence>
<dbReference type="GO" id="GO:0005739">
    <property type="term" value="C:mitochondrion"/>
    <property type="evidence" value="ECO:0007669"/>
    <property type="project" value="TreeGrafter"/>
</dbReference>
<comment type="cofactor">
    <cofactor evidence="1">
        <name>FAD</name>
        <dbReference type="ChEBI" id="CHEBI:57692"/>
    </cofactor>
</comment>
<feature type="domain" description="ERV/ALR sulfhydryl oxidase" evidence="7">
    <location>
        <begin position="33"/>
        <end position="137"/>
    </location>
</feature>
<evidence type="ECO:0000313" key="8">
    <source>
        <dbReference type="EMBL" id="QHS85430.1"/>
    </source>
</evidence>
<evidence type="ECO:0000256" key="6">
    <source>
        <dbReference type="ARBA" id="ARBA00023157"/>
    </source>
</evidence>
<dbReference type="PANTHER" id="PTHR12645">
    <property type="entry name" value="ALR/ERV"/>
    <property type="match status" value="1"/>
</dbReference>
<dbReference type="GO" id="GO:0016971">
    <property type="term" value="F:flavin-dependent sulfhydryl oxidase activity"/>
    <property type="evidence" value="ECO:0007669"/>
    <property type="project" value="InterPro"/>
</dbReference>
<keyword evidence="5" id="KW-0560">Oxidoreductase</keyword>
<proteinExistence type="predicted"/>
<name>A0A6C0B043_9ZZZZ</name>
<keyword evidence="3" id="KW-0285">Flavoprotein</keyword>
<dbReference type="InterPro" id="IPR039799">
    <property type="entry name" value="ALR/ERV"/>
</dbReference>
<keyword evidence="4" id="KW-0274">FAD</keyword>
<evidence type="ECO:0000259" key="7">
    <source>
        <dbReference type="PROSITE" id="PS51324"/>
    </source>
</evidence>
<dbReference type="GO" id="GO:0050660">
    <property type="term" value="F:flavin adenine dinucleotide binding"/>
    <property type="evidence" value="ECO:0007669"/>
    <property type="project" value="TreeGrafter"/>
</dbReference>
<organism evidence="8">
    <name type="scientific">viral metagenome</name>
    <dbReference type="NCBI Taxonomy" id="1070528"/>
    <lineage>
        <taxon>unclassified sequences</taxon>
        <taxon>metagenomes</taxon>
        <taxon>organismal metagenomes</taxon>
    </lineage>
</organism>
<dbReference type="PANTHER" id="PTHR12645:SF0">
    <property type="entry name" value="FAD-LINKED SULFHYDRYL OXIDASE ALR"/>
    <property type="match status" value="1"/>
</dbReference>
<dbReference type="EC" id="1.8.3.2" evidence="2"/>
<accession>A0A6C0B043</accession>
<dbReference type="EMBL" id="MN739043">
    <property type="protein sequence ID" value="QHS85430.1"/>
    <property type="molecule type" value="Genomic_DNA"/>
</dbReference>
<dbReference type="AlphaFoldDB" id="A0A6C0B043"/>
<dbReference type="Pfam" id="PF04777">
    <property type="entry name" value="Evr1_Alr"/>
    <property type="match status" value="1"/>
</dbReference>
<keyword evidence="6" id="KW-1015">Disulfide bond</keyword>
<dbReference type="Gene3D" id="1.20.120.310">
    <property type="entry name" value="ERV/ALR sulfhydryl oxidase domain"/>
    <property type="match status" value="1"/>
</dbReference>
<evidence type="ECO:0000256" key="4">
    <source>
        <dbReference type="ARBA" id="ARBA00022827"/>
    </source>
</evidence>
<evidence type="ECO:0000256" key="1">
    <source>
        <dbReference type="ARBA" id="ARBA00001974"/>
    </source>
</evidence>